<dbReference type="Proteomes" id="UP000094974">
    <property type="component" value="Unassembled WGS sequence"/>
</dbReference>
<protein>
    <submittedName>
        <fullName evidence="1">Uncharacterized protein</fullName>
    </submittedName>
</protein>
<reference evidence="2" key="1">
    <citation type="submission" date="2016-05" db="EMBL/GenBank/DDBJ databases">
        <title>Whole genome shotgun sequencing of cultured foodborne pathogen.</title>
        <authorList>
            <person name="Zheng J."/>
            <person name="Timme R."/>
            <person name="Allard M."/>
            <person name="Strain E."/>
            <person name="Luo Y."/>
            <person name="Brown E."/>
        </authorList>
    </citation>
    <scope>NUCLEOTIDE SEQUENCE [LARGE SCALE GENOMIC DNA]</scope>
    <source>
        <strain evidence="2">CFSAN034343</strain>
    </source>
</reference>
<accession>A0ABX2ZFD8</accession>
<sequence length="81" mass="9203">MQQLKEHLIQNFLDKKAGTQANTDAIEAFLQGGGSVVSPEFRELLQEREEAYFQWNNALMSLNFLPSDDRAQFLGNILQST</sequence>
<keyword evidence="2" id="KW-1185">Reference proteome</keyword>
<proteinExistence type="predicted"/>
<name>A0ABX2ZFD8_PAEPO</name>
<evidence type="ECO:0000313" key="1">
    <source>
        <dbReference type="EMBL" id="ODA07330.1"/>
    </source>
</evidence>
<organism evidence="1 2">
    <name type="scientific">Paenibacillus polymyxa</name>
    <name type="common">Bacillus polymyxa</name>
    <dbReference type="NCBI Taxonomy" id="1406"/>
    <lineage>
        <taxon>Bacteria</taxon>
        <taxon>Bacillati</taxon>
        <taxon>Bacillota</taxon>
        <taxon>Bacilli</taxon>
        <taxon>Bacillales</taxon>
        <taxon>Paenibacillaceae</taxon>
        <taxon>Paenibacillus</taxon>
    </lineage>
</organism>
<comment type="caution">
    <text evidence="1">The sequence shown here is derived from an EMBL/GenBank/DDBJ whole genome shotgun (WGS) entry which is preliminary data.</text>
</comment>
<gene>
    <name evidence="1" type="ORF">A7312_09555</name>
</gene>
<dbReference type="EMBL" id="LYND01000151">
    <property type="protein sequence ID" value="ODA07330.1"/>
    <property type="molecule type" value="Genomic_DNA"/>
</dbReference>
<evidence type="ECO:0000313" key="2">
    <source>
        <dbReference type="Proteomes" id="UP000094974"/>
    </source>
</evidence>
<dbReference type="RefSeq" id="WP_068941091.1">
    <property type="nucleotide sequence ID" value="NZ_CP097767.1"/>
</dbReference>